<proteinExistence type="predicted"/>
<sequence length="172" mass="19735">MAGTHDIIRTNVLTKINYQPPGGHFHRDWTINVTFSVKNVSPPVFLVFQTSNTIFKLVQDIIGTNLLTKFHEDRTINMTSRMITRVLTRKHTPLLVATFFNRSVPFSTSFKISLKKVLTKFHGNWTINVTCIVKNTPSSWCPCFSTKRYHFLNSSKISFGTNILTKCHEDLT</sequence>
<dbReference type="AlphaFoldDB" id="A0A9D4HQE6"/>
<evidence type="ECO:0000313" key="1">
    <source>
        <dbReference type="EMBL" id="KAH3727226.1"/>
    </source>
</evidence>
<dbReference type="EMBL" id="JAIWYP010000012">
    <property type="protein sequence ID" value="KAH3727226.1"/>
    <property type="molecule type" value="Genomic_DNA"/>
</dbReference>
<organism evidence="1 2">
    <name type="scientific">Dreissena polymorpha</name>
    <name type="common">Zebra mussel</name>
    <name type="synonym">Mytilus polymorpha</name>
    <dbReference type="NCBI Taxonomy" id="45954"/>
    <lineage>
        <taxon>Eukaryota</taxon>
        <taxon>Metazoa</taxon>
        <taxon>Spiralia</taxon>
        <taxon>Lophotrochozoa</taxon>
        <taxon>Mollusca</taxon>
        <taxon>Bivalvia</taxon>
        <taxon>Autobranchia</taxon>
        <taxon>Heteroconchia</taxon>
        <taxon>Euheterodonta</taxon>
        <taxon>Imparidentia</taxon>
        <taxon>Neoheterodontei</taxon>
        <taxon>Myida</taxon>
        <taxon>Dreissenoidea</taxon>
        <taxon>Dreissenidae</taxon>
        <taxon>Dreissena</taxon>
    </lineage>
</organism>
<dbReference type="Proteomes" id="UP000828390">
    <property type="component" value="Unassembled WGS sequence"/>
</dbReference>
<keyword evidence="2" id="KW-1185">Reference proteome</keyword>
<comment type="caution">
    <text evidence="1">The sequence shown here is derived from an EMBL/GenBank/DDBJ whole genome shotgun (WGS) entry which is preliminary data.</text>
</comment>
<evidence type="ECO:0000313" key="2">
    <source>
        <dbReference type="Proteomes" id="UP000828390"/>
    </source>
</evidence>
<reference evidence="1" key="2">
    <citation type="submission" date="2020-11" db="EMBL/GenBank/DDBJ databases">
        <authorList>
            <person name="McCartney M.A."/>
            <person name="Auch B."/>
            <person name="Kono T."/>
            <person name="Mallez S."/>
            <person name="Becker A."/>
            <person name="Gohl D.M."/>
            <person name="Silverstein K.A.T."/>
            <person name="Koren S."/>
            <person name="Bechman K.B."/>
            <person name="Herman A."/>
            <person name="Abrahante J.E."/>
            <person name="Garbe J."/>
        </authorList>
    </citation>
    <scope>NUCLEOTIDE SEQUENCE</scope>
    <source>
        <strain evidence="1">Duluth1</strain>
        <tissue evidence="1">Whole animal</tissue>
    </source>
</reference>
<reference evidence="1" key="1">
    <citation type="journal article" date="2019" name="bioRxiv">
        <title>The Genome of the Zebra Mussel, Dreissena polymorpha: A Resource for Invasive Species Research.</title>
        <authorList>
            <person name="McCartney M.A."/>
            <person name="Auch B."/>
            <person name="Kono T."/>
            <person name="Mallez S."/>
            <person name="Zhang Y."/>
            <person name="Obille A."/>
            <person name="Becker A."/>
            <person name="Abrahante J.E."/>
            <person name="Garbe J."/>
            <person name="Badalamenti J.P."/>
            <person name="Herman A."/>
            <person name="Mangelson H."/>
            <person name="Liachko I."/>
            <person name="Sullivan S."/>
            <person name="Sone E.D."/>
            <person name="Koren S."/>
            <person name="Silverstein K.A.T."/>
            <person name="Beckman K.B."/>
            <person name="Gohl D.M."/>
        </authorList>
    </citation>
    <scope>NUCLEOTIDE SEQUENCE</scope>
    <source>
        <strain evidence="1">Duluth1</strain>
        <tissue evidence="1">Whole animal</tissue>
    </source>
</reference>
<gene>
    <name evidence="1" type="ORF">DPMN_053156</name>
</gene>
<name>A0A9D4HQE6_DREPO</name>
<accession>A0A9D4HQE6</accession>
<protein>
    <submittedName>
        <fullName evidence="1">Uncharacterized protein</fullName>
    </submittedName>
</protein>